<dbReference type="GO" id="GO:0000462">
    <property type="term" value="P:maturation of SSU-rRNA from tricistronic rRNA transcript (SSU-rRNA, 5.8S rRNA, LSU-rRNA)"/>
    <property type="evidence" value="ECO:0007669"/>
    <property type="project" value="TreeGrafter"/>
</dbReference>
<dbReference type="PANTHER" id="PTHR13237">
    <property type="entry name" value="SOMETHING ABOUT SILENCING PROTEIN 10-RELATED"/>
    <property type="match status" value="1"/>
</dbReference>
<evidence type="ECO:0000259" key="5">
    <source>
        <dbReference type="Pfam" id="PF09368"/>
    </source>
</evidence>
<evidence type="ECO:0000256" key="1">
    <source>
        <dbReference type="ARBA" id="ARBA00004123"/>
    </source>
</evidence>
<dbReference type="Proteomes" id="UP000887581">
    <property type="component" value="Unplaced"/>
</dbReference>
<dbReference type="GO" id="GO:0032040">
    <property type="term" value="C:small-subunit processome"/>
    <property type="evidence" value="ECO:0007669"/>
    <property type="project" value="TreeGrafter"/>
</dbReference>
<comment type="subcellular location">
    <subcellularLocation>
        <location evidence="1">Nucleus</location>
    </subcellularLocation>
</comment>
<sequence>MNSEEDSDEIYDEIDRYHMSLDISENNNQGNVNRRQVEVLNVEGDSSSDDEDIDFNNDEDGNAFSDSDEEGPNDVEKFLPSADKWGSGRRSFYNTSYVDEDWGGMNEAEAELAELEEEDAIARQKKMDAALGLVSIQFQDETPEKETVEDLNHFSDIGSMTAEEQYQYFLKVNPDLKQIFDEYQTKAAEVLPLLGLVHSIKHVRVGLILEKQLLLAVNVFSRYLTNLLFALHIKIVGSSHHELPQFIDHPVLQAIPNLQKEVFDVMCFLKKHSGLLRKMRNIKLSDVEDILNKFPTVEYIRKSRIPKGNQENEQLMEDGENGEIQITKDFTEEEITKRLITSQIEKNKGLQSKRKKGTQHSRIKKRKQFKKALIKKHSQRADARKELTPYGGETRGIRASTVRSVKLKA</sequence>
<dbReference type="PANTHER" id="PTHR13237:SF8">
    <property type="entry name" value="SOMETHING ABOUT SILENCING PROTEIN 10"/>
    <property type="match status" value="1"/>
</dbReference>
<evidence type="ECO:0000256" key="3">
    <source>
        <dbReference type="ARBA" id="ARBA00023242"/>
    </source>
</evidence>
<evidence type="ECO:0000256" key="4">
    <source>
        <dbReference type="SAM" id="MobiDB-lite"/>
    </source>
</evidence>
<organism evidence="6 7">
    <name type="scientific">Setaria digitata</name>
    <dbReference type="NCBI Taxonomy" id="48799"/>
    <lineage>
        <taxon>Eukaryota</taxon>
        <taxon>Metazoa</taxon>
        <taxon>Ecdysozoa</taxon>
        <taxon>Nematoda</taxon>
        <taxon>Chromadorea</taxon>
        <taxon>Rhabditida</taxon>
        <taxon>Spirurina</taxon>
        <taxon>Spiruromorpha</taxon>
        <taxon>Filarioidea</taxon>
        <taxon>Setariidae</taxon>
        <taxon>Setaria</taxon>
    </lineage>
</organism>
<dbReference type="AlphaFoldDB" id="A0A915Q3U2"/>
<evidence type="ECO:0000313" key="6">
    <source>
        <dbReference type="Proteomes" id="UP000887581"/>
    </source>
</evidence>
<protein>
    <submittedName>
        <fullName evidence="7">Sas10 C-terminal domain-containing protein</fullName>
    </submittedName>
</protein>
<evidence type="ECO:0000256" key="2">
    <source>
        <dbReference type="ARBA" id="ARBA00010979"/>
    </source>
</evidence>
<keyword evidence="3" id="KW-0539">Nucleus</keyword>
<feature type="region of interest" description="Disordered" evidence="4">
    <location>
        <begin position="40"/>
        <end position="73"/>
    </location>
</feature>
<evidence type="ECO:0000313" key="7">
    <source>
        <dbReference type="WBParaSite" id="sdigi.contig54.g3089.t1"/>
    </source>
</evidence>
<feature type="compositionally biased region" description="Basic residues" evidence="4">
    <location>
        <begin position="351"/>
        <end position="378"/>
    </location>
</feature>
<dbReference type="Pfam" id="PF09368">
    <property type="entry name" value="Sas10"/>
    <property type="match status" value="1"/>
</dbReference>
<feature type="compositionally biased region" description="Acidic residues" evidence="4">
    <location>
        <begin position="46"/>
        <end position="73"/>
    </location>
</feature>
<feature type="region of interest" description="Disordered" evidence="4">
    <location>
        <begin position="346"/>
        <end position="409"/>
    </location>
</feature>
<keyword evidence="6" id="KW-1185">Reference proteome</keyword>
<accession>A0A915Q3U2</accession>
<feature type="domain" description="Sas10 C-terminal" evidence="5">
    <location>
        <begin position="336"/>
        <end position="407"/>
    </location>
</feature>
<proteinExistence type="inferred from homology"/>
<reference evidence="7" key="1">
    <citation type="submission" date="2022-11" db="UniProtKB">
        <authorList>
            <consortium name="WormBaseParasite"/>
        </authorList>
    </citation>
    <scope>IDENTIFICATION</scope>
</reference>
<dbReference type="WBParaSite" id="sdigi.contig54.g3089.t1">
    <property type="protein sequence ID" value="sdigi.contig54.g3089.t1"/>
    <property type="gene ID" value="sdigi.contig54.g3089"/>
</dbReference>
<name>A0A915Q3U2_9BILA</name>
<dbReference type="InterPro" id="IPR018972">
    <property type="entry name" value="Sas10_C_dom"/>
</dbReference>
<comment type="similarity">
    <text evidence="2">Belongs to the SAS10 family.</text>
</comment>